<dbReference type="Proteomes" id="UP000072605">
    <property type="component" value="Unassembled WGS sequence"/>
</dbReference>
<evidence type="ECO:0000313" key="3">
    <source>
        <dbReference type="Proteomes" id="UP000072605"/>
    </source>
</evidence>
<protein>
    <submittedName>
        <fullName evidence="2">Uncharacterized protein</fullName>
    </submittedName>
</protein>
<dbReference type="EMBL" id="LDQV01000012">
    <property type="protein sequence ID" value="KTR27930.1"/>
    <property type="molecule type" value="Genomic_DNA"/>
</dbReference>
<feature type="compositionally biased region" description="Basic residues" evidence="1">
    <location>
        <begin position="24"/>
        <end position="49"/>
    </location>
</feature>
<feature type="compositionally biased region" description="Basic and acidic residues" evidence="1">
    <location>
        <begin position="1"/>
        <end position="10"/>
    </location>
</feature>
<comment type="caution">
    <text evidence="2">The sequence shown here is derived from an EMBL/GenBank/DDBJ whole genome shotgun (WGS) entry which is preliminary data.</text>
</comment>
<accession>A0AAW3MG89</accession>
<reference evidence="2 3" key="1">
    <citation type="journal article" date="2016" name="Front. Microbiol.">
        <title>Genomic Resource of Rice Seed Associated Bacteria.</title>
        <authorList>
            <person name="Midha S."/>
            <person name="Bansal K."/>
            <person name="Sharma S."/>
            <person name="Kumar N."/>
            <person name="Patil P.P."/>
            <person name="Chaudhry V."/>
            <person name="Patil P.B."/>
        </authorList>
    </citation>
    <scope>NUCLEOTIDE SEQUENCE [LARGE SCALE GENOMIC DNA]</scope>
    <source>
        <strain evidence="2 3">RSA11</strain>
    </source>
</reference>
<evidence type="ECO:0000313" key="2">
    <source>
        <dbReference type="EMBL" id="KTR27930.1"/>
    </source>
</evidence>
<evidence type="ECO:0000256" key="1">
    <source>
        <dbReference type="SAM" id="MobiDB-lite"/>
    </source>
</evidence>
<sequence length="71" mass="8709">MHPHKEETIWSRHTRSTASFPQSSRRRPRSWHSSRRVRSRSTRFMRHSNNRTSTWQTRHTCFIRTTRCTPS</sequence>
<dbReference type="AlphaFoldDB" id="A0AAW3MG89"/>
<feature type="region of interest" description="Disordered" evidence="1">
    <location>
        <begin position="1"/>
        <end position="53"/>
    </location>
</feature>
<name>A0AAW3MG89_9BACL</name>
<gene>
    <name evidence="2" type="ORF">RSA11_04535</name>
</gene>
<organism evidence="2 3">
    <name type="scientific">Exiguobacterium indicum</name>
    <dbReference type="NCBI Taxonomy" id="296995"/>
    <lineage>
        <taxon>Bacteria</taxon>
        <taxon>Bacillati</taxon>
        <taxon>Bacillota</taxon>
        <taxon>Bacilli</taxon>
        <taxon>Bacillales</taxon>
        <taxon>Bacillales Family XII. Incertae Sedis</taxon>
        <taxon>Exiguobacterium</taxon>
    </lineage>
</organism>
<proteinExistence type="predicted"/>